<proteinExistence type="inferred from homology"/>
<dbReference type="InterPro" id="IPR050191">
    <property type="entry name" value="ATP-dep_DNA_ligase"/>
</dbReference>
<evidence type="ECO:0000313" key="7">
    <source>
        <dbReference type="Proteomes" id="UP000239874"/>
    </source>
</evidence>
<evidence type="ECO:0000256" key="4">
    <source>
        <dbReference type="ARBA" id="ARBA00034003"/>
    </source>
</evidence>
<accession>A0A2S6AQN6</accession>
<dbReference type="Pfam" id="PF04679">
    <property type="entry name" value="DNA_ligase_A_C"/>
    <property type="match status" value="1"/>
</dbReference>
<dbReference type="EMBL" id="PSZC01000009">
    <property type="protein sequence ID" value="PPJ37520.1"/>
    <property type="molecule type" value="Genomic_DNA"/>
</dbReference>
<dbReference type="InterPro" id="IPR014146">
    <property type="entry name" value="LigD_ligase_dom"/>
</dbReference>
<dbReference type="Proteomes" id="UP000239874">
    <property type="component" value="Unassembled WGS sequence"/>
</dbReference>
<feature type="domain" description="ATP-dependent DNA ligase family profile" evidence="5">
    <location>
        <begin position="93"/>
        <end position="216"/>
    </location>
</feature>
<reference evidence="6 7" key="1">
    <citation type="submission" date="2018-02" db="EMBL/GenBank/DDBJ databases">
        <title>8 Nocardia nova and 1 Nocardia cyriacigeorgica strain used for evolution to TMP-SMX.</title>
        <authorList>
            <person name="Mehta H."/>
            <person name="Weng J."/>
            <person name="Shamoo Y."/>
        </authorList>
    </citation>
    <scope>NUCLEOTIDE SEQUENCE [LARGE SCALE GENOMIC DNA]</scope>
    <source>
        <strain evidence="6 7">MDA3139</strain>
    </source>
</reference>
<evidence type="ECO:0000256" key="3">
    <source>
        <dbReference type="ARBA" id="ARBA00022598"/>
    </source>
</evidence>
<dbReference type="NCBIfam" id="TIGR02779">
    <property type="entry name" value="NHEJ_ligase_lig"/>
    <property type="match status" value="1"/>
</dbReference>
<dbReference type="InterPro" id="IPR016059">
    <property type="entry name" value="DNA_ligase_ATP-dep_CS"/>
</dbReference>
<dbReference type="AlphaFoldDB" id="A0A2S6AQN6"/>
<dbReference type="GO" id="GO:0006281">
    <property type="term" value="P:DNA repair"/>
    <property type="evidence" value="ECO:0007669"/>
    <property type="project" value="InterPro"/>
</dbReference>
<dbReference type="SUPFAM" id="SSF50249">
    <property type="entry name" value="Nucleic acid-binding proteins"/>
    <property type="match status" value="1"/>
</dbReference>
<evidence type="ECO:0000259" key="5">
    <source>
        <dbReference type="PROSITE" id="PS50160"/>
    </source>
</evidence>
<gene>
    <name evidence="6" type="ORF">C5E45_15510</name>
</gene>
<dbReference type="PANTHER" id="PTHR45674">
    <property type="entry name" value="DNA LIGASE 1/3 FAMILY MEMBER"/>
    <property type="match status" value="1"/>
</dbReference>
<name>A0A2S6AQN6_9NOCA</name>
<comment type="catalytic activity">
    <reaction evidence="4">
        <text>ATP + (deoxyribonucleotide)n-3'-hydroxyl + 5'-phospho-(deoxyribonucleotide)m = (deoxyribonucleotide)n+m + AMP + diphosphate.</text>
        <dbReference type="EC" id="6.5.1.1"/>
    </reaction>
</comment>
<dbReference type="Gene3D" id="2.40.50.140">
    <property type="entry name" value="Nucleic acid-binding proteins"/>
    <property type="match status" value="1"/>
</dbReference>
<keyword evidence="3" id="KW-0436">Ligase</keyword>
<dbReference type="InterPro" id="IPR012309">
    <property type="entry name" value="DNA_ligase_ATP-dep_C"/>
</dbReference>
<protein>
    <recommendedName>
        <fullName evidence="2">DNA ligase (ATP)</fullName>
        <ecNumber evidence="2">6.5.1.1</ecNumber>
    </recommendedName>
</protein>
<dbReference type="Pfam" id="PF01068">
    <property type="entry name" value="DNA_ligase_A_M"/>
    <property type="match status" value="1"/>
</dbReference>
<dbReference type="Gene3D" id="3.30.1490.70">
    <property type="match status" value="1"/>
</dbReference>
<organism evidence="6 7">
    <name type="scientific">Nocardia nova</name>
    <dbReference type="NCBI Taxonomy" id="37330"/>
    <lineage>
        <taxon>Bacteria</taxon>
        <taxon>Bacillati</taxon>
        <taxon>Actinomycetota</taxon>
        <taxon>Actinomycetes</taxon>
        <taxon>Mycobacteriales</taxon>
        <taxon>Nocardiaceae</taxon>
        <taxon>Nocardia</taxon>
    </lineage>
</organism>
<dbReference type="GO" id="GO:0005524">
    <property type="term" value="F:ATP binding"/>
    <property type="evidence" value="ECO:0007669"/>
    <property type="project" value="InterPro"/>
</dbReference>
<evidence type="ECO:0000313" key="6">
    <source>
        <dbReference type="EMBL" id="PPJ37520.1"/>
    </source>
</evidence>
<dbReference type="GO" id="GO:0003910">
    <property type="term" value="F:DNA ligase (ATP) activity"/>
    <property type="evidence" value="ECO:0007669"/>
    <property type="project" value="UniProtKB-EC"/>
</dbReference>
<dbReference type="PROSITE" id="PS50160">
    <property type="entry name" value="DNA_LIGASE_A3"/>
    <property type="match status" value="1"/>
</dbReference>
<dbReference type="CDD" id="cd07971">
    <property type="entry name" value="OBF_DNA_ligase_LigD"/>
    <property type="match status" value="1"/>
</dbReference>
<dbReference type="CDD" id="cd07906">
    <property type="entry name" value="Adenylation_DNA_ligase_LigD_LigC"/>
    <property type="match status" value="1"/>
</dbReference>
<evidence type="ECO:0000256" key="1">
    <source>
        <dbReference type="ARBA" id="ARBA00007572"/>
    </source>
</evidence>
<dbReference type="InterPro" id="IPR012340">
    <property type="entry name" value="NA-bd_OB-fold"/>
</dbReference>
<dbReference type="Gene3D" id="3.30.470.30">
    <property type="entry name" value="DNA ligase/mRNA capping enzyme"/>
    <property type="match status" value="1"/>
</dbReference>
<dbReference type="PANTHER" id="PTHR45674:SF4">
    <property type="entry name" value="DNA LIGASE 1"/>
    <property type="match status" value="1"/>
</dbReference>
<sequence length="306" mass="33463">MLAAPGELPSDEEGWAFEIKYDGIRAGGYVTDRVQLVSRNGNDITAAWPELADLAGEPPFVLDGELVAFVEGVPSFEALQPRMHRRGAGAIAEMAVAAPVTFVAFDLLHVGDRTLIELPYVRRRQLLEQLALPGPRWQISPRLSGRGPDLLARSQALGLEGLIAKRLDGRYLPGRRSPSWTKIKNLRVSEVIVVGWRPGAGSRFGRIGSLLVAVPDQDGNLIWVGNVGTGFTRASLADLATRLTALQRDTPPVVNSAAAPEAKWVHPRLVGVVAFTEWTHAGILRHPSWRGLRDIDPDQIRPPDWK</sequence>
<dbReference type="PROSITE" id="PS00697">
    <property type="entry name" value="DNA_LIGASE_A1"/>
    <property type="match status" value="1"/>
</dbReference>
<comment type="similarity">
    <text evidence="1">Belongs to the ATP-dependent DNA ligase family.</text>
</comment>
<dbReference type="SUPFAM" id="SSF56091">
    <property type="entry name" value="DNA ligase/mRNA capping enzyme, catalytic domain"/>
    <property type="match status" value="1"/>
</dbReference>
<evidence type="ECO:0000256" key="2">
    <source>
        <dbReference type="ARBA" id="ARBA00012727"/>
    </source>
</evidence>
<comment type="caution">
    <text evidence="6">The sequence shown here is derived from an EMBL/GenBank/DDBJ whole genome shotgun (WGS) entry which is preliminary data.</text>
</comment>
<dbReference type="InterPro" id="IPR012310">
    <property type="entry name" value="DNA_ligase_ATP-dep_cent"/>
</dbReference>
<dbReference type="EC" id="6.5.1.1" evidence="2"/>
<dbReference type="GO" id="GO:0006310">
    <property type="term" value="P:DNA recombination"/>
    <property type="evidence" value="ECO:0007669"/>
    <property type="project" value="InterPro"/>
</dbReference>
<dbReference type="OrthoDB" id="9802472at2"/>